<gene>
    <name evidence="4" type="ORF">CBR_g16152</name>
</gene>
<keyword evidence="5" id="KW-1185">Reference proteome</keyword>
<feature type="domain" description="DUF659" evidence="2">
    <location>
        <begin position="62"/>
        <end position="201"/>
    </location>
</feature>
<dbReference type="InterPro" id="IPR012337">
    <property type="entry name" value="RNaseH-like_sf"/>
</dbReference>
<proteinExistence type="predicted"/>
<dbReference type="GO" id="GO:0046983">
    <property type="term" value="F:protein dimerization activity"/>
    <property type="evidence" value="ECO:0007669"/>
    <property type="project" value="InterPro"/>
</dbReference>
<protein>
    <recommendedName>
        <fullName evidence="6">DUF659 domain-containing protein</fullName>
    </recommendedName>
</protein>
<evidence type="ECO:0000259" key="2">
    <source>
        <dbReference type="Pfam" id="PF04937"/>
    </source>
</evidence>
<dbReference type="PANTHER" id="PTHR32166:SF123">
    <property type="entry name" value="BED-TYPE DOMAIN-CONTAINING PROTEIN"/>
    <property type="match status" value="1"/>
</dbReference>
<feature type="compositionally biased region" description="Low complexity" evidence="1">
    <location>
        <begin position="632"/>
        <end position="644"/>
    </location>
</feature>
<dbReference type="STRING" id="69332.A0A388KTQ9"/>
<sequence length="1213" mass="131913">MEFKKRWLRFVYIQRLAFNVFRSEPWLDVVRHFRDLSGPVKVLWPSKNEIVDIETIVHTAGDVGADLAEVRAPFYVTGATIMSDGRKSRDARPIVNFLAGGSCGVMLVRTMNREGERDRAPDVLAHWIKVFDDFPPKWVNAICTDFTSAYVTAGNMLQGPQQRPEHQRITWLPCAVHVCNKMLSDIGCSGSWSKDIIMRGRAVVCFIKEHDAALHIFRGESSQMGLIYPCETRFASVFAMVERLLVVRSTLERMVDRDTWGMVPWDHSVRRLARWVRWQVRHGSWWDSMGILFRIMEPVYDLLRRLDRGGLHMSRVVEWTQDLARRVPEDALPADLAHYIVQRVQARCAHMLEPAHAAAHLLCPNRRDLQYFEGVVSDYDASLVREVETYILSQTGFSVASHDYETACAQCWWSRYGQCAPQLQVIALRVMYMWTCSSSAERNWVVHEGVQTKKRNRLEFEKVAKLVEISANVRLLSHHRAGRGFALPWTLDESLLDVEGGIGIRPSWKGTDESRTREELEDQRRSWQRDPCGSRAPSGDVGDVFGTRAATLHPYPRDDSDSEGDEDEDEPAGPATATPAADERDEWSDLEDVRRRSGRDDLFVPVDLEESGGRHGSHVEQSGIGHRPLGRSSTASSTTLPTSTEELHRQPAGADRLHRLVRGPRQQLEDRLEGGPSPVKGDDGDRQGLVGGDGGALAGGGGGAEVAAAFEGIPMGGGGGFTGGSFSRGIEYGSRCSAGMHESGLAPTEEPRSEPAQPPAVQLRPEKTLQEVAGVPLTAGSVEGVVQMSPGLEDIQMGQSAGVDDIRPSAQAEGIAPTTGGDGAVAGAVGVGGSGVPSTADPMSTSGGGDPAQVDRRDADRQEMPQTLVVRTAVGPMVLHQAPFLEGYRRRAHGRDPVEERRVGRGACIPSVPTFAPSRTRPEIRHVATPRGSLPFGFMAAEELEDHGRRDLTEIHQRVLRSVLEEGKLPHVQDLSWGPASPSLPSGCSIAAPSGGAAGGLPSGGSVTAASGGAAGDLPSGDRPWSEMRRVTMASVGRQPCLRGASTAMRRRNVVASGFGGRGGGGGGSGGQGDDILEGAGGAAASAMDPPLTYGLREASIILQEPDVVTRQRQERHVPLDRRQEGETSGTDGLPMARESRRRDDLAEAGVGRTLRGRRLIMDDDPDECPVAPEPSAGRRGGQRQRDRGRGSGRRGGGGSHRSERDPRAHNDR</sequence>
<comment type="caution">
    <text evidence="4">The sequence shown here is derived from an EMBL/GenBank/DDBJ whole genome shotgun (WGS) entry which is preliminary data.</text>
</comment>
<dbReference type="Pfam" id="PF04937">
    <property type="entry name" value="DUF659"/>
    <property type="match status" value="1"/>
</dbReference>
<feature type="compositionally biased region" description="Gly residues" evidence="1">
    <location>
        <begin position="820"/>
        <end position="835"/>
    </location>
</feature>
<feature type="region of interest" description="Disordered" evidence="1">
    <location>
        <begin position="506"/>
        <end position="703"/>
    </location>
</feature>
<dbReference type="EMBL" id="BFEA01000183">
    <property type="protein sequence ID" value="GBG73436.1"/>
    <property type="molecule type" value="Genomic_DNA"/>
</dbReference>
<reference evidence="4 5" key="1">
    <citation type="journal article" date="2018" name="Cell">
        <title>The Chara Genome: Secondary Complexity and Implications for Plant Terrestrialization.</title>
        <authorList>
            <person name="Nishiyama T."/>
            <person name="Sakayama H."/>
            <person name="Vries J.D."/>
            <person name="Buschmann H."/>
            <person name="Saint-Marcoux D."/>
            <person name="Ullrich K.K."/>
            <person name="Haas F.B."/>
            <person name="Vanderstraeten L."/>
            <person name="Becker D."/>
            <person name="Lang D."/>
            <person name="Vosolsobe S."/>
            <person name="Rombauts S."/>
            <person name="Wilhelmsson P.K.I."/>
            <person name="Janitza P."/>
            <person name="Kern R."/>
            <person name="Heyl A."/>
            <person name="Rumpler F."/>
            <person name="Villalobos L.I.A.C."/>
            <person name="Clay J.M."/>
            <person name="Skokan R."/>
            <person name="Toyoda A."/>
            <person name="Suzuki Y."/>
            <person name="Kagoshima H."/>
            <person name="Schijlen E."/>
            <person name="Tajeshwar N."/>
            <person name="Catarino B."/>
            <person name="Hetherington A.J."/>
            <person name="Saltykova A."/>
            <person name="Bonnot C."/>
            <person name="Breuninger H."/>
            <person name="Symeonidi A."/>
            <person name="Radhakrishnan G.V."/>
            <person name="Van Nieuwerburgh F."/>
            <person name="Deforce D."/>
            <person name="Chang C."/>
            <person name="Karol K.G."/>
            <person name="Hedrich R."/>
            <person name="Ulvskov P."/>
            <person name="Glockner G."/>
            <person name="Delwiche C.F."/>
            <person name="Petrasek J."/>
            <person name="Van de Peer Y."/>
            <person name="Friml J."/>
            <person name="Beilby M."/>
            <person name="Dolan L."/>
            <person name="Kohara Y."/>
            <person name="Sugano S."/>
            <person name="Fujiyama A."/>
            <person name="Delaux P.-M."/>
            <person name="Quint M."/>
            <person name="TheiBen G."/>
            <person name="Hagemann M."/>
            <person name="Harholt J."/>
            <person name="Dunand C."/>
            <person name="Zachgo S."/>
            <person name="Langdale J."/>
            <person name="Maumus F."/>
            <person name="Straeten D.V.D."/>
            <person name="Gould S.B."/>
            <person name="Rensing S.A."/>
        </authorList>
    </citation>
    <scope>NUCLEOTIDE SEQUENCE [LARGE SCALE GENOMIC DNA]</scope>
    <source>
        <strain evidence="4 5">S276</strain>
    </source>
</reference>
<evidence type="ECO:0008006" key="6">
    <source>
        <dbReference type="Google" id="ProtNLM"/>
    </source>
</evidence>
<feature type="compositionally biased region" description="Basic and acidic residues" evidence="1">
    <location>
        <begin position="1108"/>
        <end position="1126"/>
    </location>
</feature>
<accession>A0A388KTQ9</accession>
<feature type="region of interest" description="Disordered" evidence="1">
    <location>
        <begin position="738"/>
        <end position="761"/>
    </location>
</feature>
<feature type="region of interest" description="Disordered" evidence="1">
    <location>
        <begin position="812"/>
        <end position="859"/>
    </location>
</feature>
<feature type="compositionally biased region" description="Basic and acidic residues" evidence="1">
    <location>
        <begin position="510"/>
        <end position="528"/>
    </location>
</feature>
<feature type="domain" description="HAT C-terminal dimerisation" evidence="3">
    <location>
        <begin position="411"/>
        <end position="469"/>
    </location>
</feature>
<evidence type="ECO:0000313" key="5">
    <source>
        <dbReference type="Proteomes" id="UP000265515"/>
    </source>
</evidence>
<evidence type="ECO:0000313" key="4">
    <source>
        <dbReference type="EMBL" id="GBG73436.1"/>
    </source>
</evidence>
<dbReference type="AlphaFoldDB" id="A0A388KTQ9"/>
<feature type="region of interest" description="Disordered" evidence="1">
    <location>
        <begin position="996"/>
        <end position="1024"/>
    </location>
</feature>
<name>A0A388KTQ9_CHABU</name>
<evidence type="ECO:0000256" key="1">
    <source>
        <dbReference type="SAM" id="MobiDB-lite"/>
    </source>
</evidence>
<dbReference type="Gramene" id="GBG73436">
    <property type="protein sequence ID" value="GBG73436"/>
    <property type="gene ID" value="CBR_g16152"/>
</dbReference>
<dbReference type="InterPro" id="IPR007021">
    <property type="entry name" value="DUF659"/>
</dbReference>
<feature type="region of interest" description="Disordered" evidence="1">
    <location>
        <begin position="1107"/>
        <end position="1213"/>
    </location>
</feature>
<evidence type="ECO:0000259" key="3">
    <source>
        <dbReference type="Pfam" id="PF05699"/>
    </source>
</evidence>
<dbReference type="InterPro" id="IPR008906">
    <property type="entry name" value="HATC_C_dom"/>
</dbReference>
<feature type="compositionally biased region" description="Basic and acidic residues" evidence="1">
    <location>
        <begin position="1201"/>
        <end position="1213"/>
    </location>
</feature>
<feature type="compositionally biased region" description="Basic and acidic residues" evidence="1">
    <location>
        <begin position="591"/>
        <end position="602"/>
    </location>
</feature>
<feature type="compositionally biased region" description="Gly residues" evidence="1">
    <location>
        <begin position="689"/>
        <end position="703"/>
    </location>
</feature>
<feature type="compositionally biased region" description="Acidic residues" evidence="1">
    <location>
        <begin position="560"/>
        <end position="571"/>
    </location>
</feature>
<organism evidence="4 5">
    <name type="scientific">Chara braunii</name>
    <name type="common">Braun's stonewort</name>
    <dbReference type="NCBI Taxonomy" id="69332"/>
    <lineage>
        <taxon>Eukaryota</taxon>
        <taxon>Viridiplantae</taxon>
        <taxon>Streptophyta</taxon>
        <taxon>Charophyceae</taxon>
        <taxon>Charales</taxon>
        <taxon>Characeae</taxon>
        <taxon>Chara</taxon>
    </lineage>
</organism>
<dbReference type="Proteomes" id="UP000265515">
    <property type="component" value="Unassembled WGS sequence"/>
</dbReference>
<dbReference type="PANTHER" id="PTHR32166">
    <property type="entry name" value="OSJNBA0013A04.12 PROTEIN"/>
    <property type="match status" value="1"/>
</dbReference>
<dbReference type="Pfam" id="PF05699">
    <property type="entry name" value="Dimer_Tnp_hAT"/>
    <property type="match status" value="1"/>
</dbReference>
<dbReference type="SUPFAM" id="SSF53098">
    <property type="entry name" value="Ribonuclease H-like"/>
    <property type="match status" value="1"/>
</dbReference>